<keyword evidence="24" id="KW-1185">Reference proteome</keyword>
<dbReference type="PANTHER" id="PTHR10829">
    <property type="entry name" value="CORTACTIN AND DREBRIN"/>
    <property type="match status" value="1"/>
</dbReference>
<dbReference type="SUPFAM" id="SSF50044">
    <property type="entry name" value="SH3-domain"/>
    <property type="match status" value="1"/>
</dbReference>
<evidence type="ECO:0000256" key="2">
    <source>
        <dbReference type="ARBA" id="ARBA00004279"/>
    </source>
</evidence>
<proteinExistence type="inferred from homology"/>
<dbReference type="GO" id="GO:0030864">
    <property type="term" value="C:cortical actin cytoskeleton"/>
    <property type="evidence" value="ECO:0007669"/>
    <property type="project" value="TreeGrafter"/>
</dbReference>
<feature type="domain" description="ADF-H" evidence="23">
    <location>
        <begin position="61"/>
        <end position="190"/>
    </location>
</feature>
<dbReference type="GO" id="GO:0030425">
    <property type="term" value="C:dendrite"/>
    <property type="evidence" value="ECO:0007669"/>
    <property type="project" value="UniProtKB-SubCell"/>
</dbReference>
<keyword evidence="13" id="KW-0007">Acetylation</keyword>
<feature type="region of interest" description="Disordered" evidence="21">
    <location>
        <begin position="1"/>
        <end position="39"/>
    </location>
</feature>
<dbReference type="FunFam" id="3.40.20.10:FF:000032">
    <property type="entry name" value="Drebrin 1"/>
    <property type="match status" value="1"/>
</dbReference>
<dbReference type="InterPro" id="IPR002108">
    <property type="entry name" value="ADF-H"/>
</dbReference>
<protein>
    <recommendedName>
        <fullName evidence="18">Drebrin</fullName>
    </recommendedName>
    <alternativeName>
        <fullName evidence="19">Developmentally-regulated brain protein</fullName>
    </alternativeName>
</protein>
<keyword evidence="7 20" id="KW-0728">SH3 domain</keyword>
<sequence length="818" mass="91120">MNLRSFGGTFLGRARTSPPSAVRRRSPAARKPPGPVRSEAAGAVRETFSFFFATMSARPVNLDTYSLSLLTAKEDIVNPRSSTNWALFAYDGVTNNLKLADSGAGGAAELAAKFHVSRPEYGLCKIQTAETGSPRIALFSWVGQSVDDYRRAECASHIPAIKSFFKEAAVFINAEKVEDVTEEKIRSELLRTSAHASSQWARRSSRSVDNEEIVGTNYRKTNAAMEMRLINRDSFWARAEREEEERKDEERRRALEERRRLERERVMKERRDAEERDRKMDEKLQMIEEQRRQEAEQEEELRKKEKFKWEQQQREHEEDMRARLRRSESIEKAAEAAALVSQRSMNPREFFRQLSSSSSPSPTSPGSSRSGKPFRRYQRSLTDTAFIFCKAEEGTASSPRSPPLVSPFSRSPRSPFYRATSPPASPDFRPAASPLGPRAPVSPPASPARPPSAGLQADNRVQAAVEPRAPSPTEPSAPPASPTLLVPSSPTLVTNSLSQSRSEDLPAPPPSSPTLAHAAFCFAADLPPQALNAPPPEKPQSNTDLGGASHVHADASYLAQAVLVEEDEEEEEEAEEREDDAPETRPPASAASTESAQTEAEEQEEGERGEEEEQGEEEEKEGEEEAGSKQEAEASPPEEPEEEVEEEEEADEDQEENDVSEASQAPAELPEVTEPLWEEIKHEPVVLTANGITNGDDVQEQNGTERSLSPSDTELTSQVLSACYNLHVTPEEDDIDENEEEDKEEEEEEISENGKEVLAKRQMCVRALYDYQAEDESEISFEPGDIITDVEAVDKAWWRGWSKDGRQGLFPANYVETI</sequence>
<dbReference type="PROSITE" id="PS50002">
    <property type="entry name" value="SH3"/>
    <property type="match status" value="1"/>
</dbReference>
<dbReference type="FunFam" id="2.30.30.40:FF:000046">
    <property type="entry name" value="Drebrin-like protein isoform B"/>
    <property type="match status" value="1"/>
</dbReference>
<dbReference type="AlphaFoldDB" id="A0A6P7NJI6"/>
<dbReference type="Gene3D" id="2.30.30.40">
    <property type="entry name" value="SH3 Domains"/>
    <property type="match status" value="1"/>
</dbReference>
<dbReference type="GO" id="GO:0030426">
    <property type="term" value="C:growth cone"/>
    <property type="evidence" value="ECO:0007669"/>
    <property type="project" value="UniProtKB-SubCell"/>
</dbReference>
<feature type="compositionally biased region" description="Acidic residues" evidence="21">
    <location>
        <begin position="564"/>
        <end position="581"/>
    </location>
</feature>
<feature type="compositionally biased region" description="Basic and acidic residues" evidence="21">
    <location>
        <begin position="289"/>
        <end position="334"/>
    </location>
</feature>
<evidence type="ECO:0000256" key="15">
    <source>
        <dbReference type="ARBA" id="ARBA00023203"/>
    </source>
</evidence>
<dbReference type="GO" id="GO:0048812">
    <property type="term" value="P:neuron projection morphogenesis"/>
    <property type="evidence" value="ECO:0007669"/>
    <property type="project" value="TreeGrafter"/>
</dbReference>
<dbReference type="Proteomes" id="UP000515150">
    <property type="component" value="Chromosome 9"/>
</dbReference>
<evidence type="ECO:0000256" key="18">
    <source>
        <dbReference type="ARBA" id="ARBA00073040"/>
    </source>
</evidence>
<reference evidence="25" key="1">
    <citation type="submission" date="2025-08" db="UniProtKB">
        <authorList>
            <consortium name="RefSeq"/>
        </authorList>
    </citation>
    <scope>IDENTIFICATION</scope>
</reference>
<feature type="compositionally biased region" description="Acidic residues" evidence="21">
    <location>
        <begin position="731"/>
        <end position="751"/>
    </location>
</feature>
<dbReference type="PROSITE" id="PS51263">
    <property type="entry name" value="ADF_H"/>
    <property type="match status" value="1"/>
</dbReference>
<feature type="compositionally biased region" description="Pro residues" evidence="21">
    <location>
        <begin position="469"/>
        <end position="481"/>
    </location>
</feature>
<dbReference type="InterPro" id="IPR029006">
    <property type="entry name" value="ADF-H/Gelsolin-like_dom_sf"/>
</dbReference>
<dbReference type="Gene3D" id="3.40.20.10">
    <property type="entry name" value="Severin"/>
    <property type="match status" value="1"/>
</dbReference>
<dbReference type="GO" id="GO:0045773">
    <property type="term" value="P:positive regulation of axon extension"/>
    <property type="evidence" value="ECO:0007669"/>
    <property type="project" value="TreeGrafter"/>
</dbReference>
<feature type="region of interest" description="Disordered" evidence="21">
    <location>
        <begin position="289"/>
        <end position="377"/>
    </location>
</feature>
<gene>
    <name evidence="25" type="primary">si:dkey-40c11.2</name>
</gene>
<evidence type="ECO:0000313" key="25">
    <source>
        <dbReference type="RefSeq" id="XP_029018280.1"/>
    </source>
</evidence>
<dbReference type="Pfam" id="PF00241">
    <property type="entry name" value="Cofilin_ADF"/>
    <property type="match status" value="1"/>
</dbReference>
<comment type="similarity">
    <text evidence="6">Belongs to the ABP1 family.</text>
</comment>
<keyword evidence="17" id="KW-0966">Cell projection</keyword>
<evidence type="ECO:0000256" key="10">
    <source>
        <dbReference type="ARBA" id="ARBA00022782"/>
    </source>
</evidence>
<dbReference type="GO" id="GO:0005884">
    <property type="term" value="C:actin filament"/>
    <property type="evidence" value="ECO:0007669"/>
    <property type="project" value="TreeGrafter"/>
</dbReference>
<evidence type="ECO:0000256" key="5">
    <source>
        <dbReference type="ARBA" id="ARBA00004624"/>
    </source>
</evidence>
<keyword evidence="11" id="KW-0524">Neurogenesis</keyword>
<feature type="compositionally biased region" description="Low complexity" evidence="21">
    <location>
        <begin position="482"/>
        <end position="492"/>
    </location>
</feature>
<evidence type="ECO:0000256" key="6">
    <source>
        <dbReference type="ARBA" id="ARBA00011039"/>
    </source>
</evidence>
<evidence type="ECO:0000256" key="20">
    <source>
        <dbReference type="PROSITE-ProRule" id="PRU00192"/>
    </source>
</evidence>
<dbReference type="GO" id="GO:0030027">
    <property type="term" value="C:lamellipodium"/>
    <property type="evidence" value="ECO:0007669"/>
    <property type="project" value="TreeGrafter"/>
</dbReference>
<dbReference type="RefSeq" id="XP_029018280.1">
    <property type="nucleotide sequence ID" value="XM_029162447.3"/>
</dbReference>
<evidence type="ECO:0000256" key="12">
    <source>
        <dbReference type="ARBA" id="ARBA00022949"/>
    </source>
</evidence>
<keyword evidence="9" id="KW-0963">Cytoplasm</keyword>
<evidence type="ECO:0000256" key="17">
    <source>
        <dbReference type="ARBA" id="ARBA00023273"/>
    </source>
</evidence>
<dbReference type="KEGG" id="bspl:114862290"/>
<keyword evidence="14" id="KW-0175">Coiled coil</keyword>
<evidence type="ECO:0000259" key="22">
    <source>
        <dbReference type="PROSITE" id="PS50002"/>
    </source>
</evidence>
<dbReference type="SMART" id="SM00326">
    <property type="entry name" value="SH3"/>
    <property type="match status" value="1"/>
</dbReference>
<dbReference type="PANTHER" id="PTHR10829:SF9">
    <property type="entry name" value="ADF-H DOMAIN-CONTAINING PROTEIN"/>
    <property type="match status" value="1"/>
</dbReference>
<evidence type="ECO:0000256" key="7">
    <source>
        <dbReference type="ARBA" id="ARBA00022443"/>
    </source>
</evidence>
<feature type="compositionally biased region" description="Low complexity" evidence="21">
    <location>
        <begin position="406"/>
        <end position="415"/>
    </location>
</feature>
<evidence type="ECO:0000313" key="24">
    <source>
        <dbReference type="Proteomes" id="UP000515150"/>
    </source>
</evidence>
<feature type="compositionally biased region" description="Low complexity" evidence="21">
    <location>
        <begin position="355"/>
        <end position="370"/>
    </location>
</feature>
<keyword evidence="15" id="KW-0009">Actin-binding</keyword>
<dbReference type="InterPro" id="IPR036028">
    <property type="entry name" value="SH3-like_dom_sf"/>
</dbReference>
<feature type="compositionally biased region" description="Pro residues" evidence="21">
    <location>
        <begin position="440"/>
        <end position="450"/>
    </location>
</feature>
<dbReference type="InParanoid" id="A0A6P7NJI6"/>
<keyword evidence="12" id="KW-0965">Cell junction</keyword>
<evidence type="ECO:0000256" key="21">
    <source>
        <dbReference type="SAM" id="MobiDB-lite"/>
    </source>
</evidence>
<evidence type="ECO:0000256" key="8">
    <source>
        <dbReference type="ARBA" id="ARBA00022473"/>
    </source>
</evidence>
<feature type="compositionally biased region" description="Acidic residues" evidence="21">
    <location>
        <begin position="599"/>
        <end position="625"/>
    </location>
</feature>
<comment type="subcellular location">
    <subcellularLocation>
        <location evidence="3">Cell junction</location>
    </subcellularLocation>
    <subcellularLocation>
        <location evidence="2">Cell projection</location>
        <location evidence="2">Dendrite</location>
    </subcellularLocation>
    <subcellularLocation>
        <location evidence="5">Cell projection</location>
        <location evidence="5">Growth cone</location>
    </subcellularLocation>
    <subcellularLocation>
        <location evidence="4">Cytoplasm</location>
        <location evidence="4">Cell cortex</location>
    </subcellularLocation>
    <subcellularLocation>
        <location evidence="1">Cytoplasm</location>
        <location evidence="1">Cytoskeleton</location>
    </subcellularLocation>
</comment>
<evidence type="ECO:0000256" key="3">
    <source>
        <dbReference type="ARBA" id="ARBA00004282"/>
    </source>
</evidence>
<feature type="region of interest" description="Disordered" evidence="21">
    <location>
        <begin position="727"/>
        <end position="755"/>
    </location>
</feature>
<dbReference type="SMART" id="SM00102">
    <property type="entry name" value="ADF"/>
    <property type="match status" value="1"/>
</dbReference>
<evidence type="ECO:0000256" key="1">
    <source>
        <dbReference type="ARBA" id="ARBA00004245"/>
    </source>
</evidence>
<dbReference type="GO" id="GO:0045211">
    <property type="term" value="C:postsynaptic membrane"/>
    <property type="evidence" value="ECO:0007669"/>
    <property type="project" value="TreeGrafter"/>
</dbReference>
<feature type="domain" description="SH3" evidence="22">
    <location>
        <begin position="760"/>
        <end position="818"/>
    </location>
</feature>
<name>A0A6P7NJI6_BETSP</name>
<keyword evidence="8" id="KW-0217">Developmental protein</keyword>
<evidence type="ECO:0000256" key="4">
    <source>
        <dbReference type="ARBA" id="ARBA00004544"/>
    </source>
</evidence>
<keyword evidence="10" id="KW-0221">Differentiation</keyword>
<dbReference type="CDD" id="cd11960">
    <property type="entry name" value="SH3_Abp1_eu"/>
    <property type="match status" value="1"/>
</dbReference>
<evidence type="ECO:0000256" key="11">
    <source>
        <dbReference type="ARBA" id="ARBA00022902"/>
    </source>
</evidence>
<accession>A0A6P7NJI6</accession>
<dbReference type="GO" id="GO:0051015">
    <property type="term" value="F:actin filament binding"/>
    <property type="evidence" value="ECO:0007669"/>
    <property type="project" value="TreeGrafter"/>
</dbReference>
<dbReference type="GO" id="GO:0070161">
    <property type="term" value="C:anchoring junction"/>
    <property type="evidence" value="ECO:0007669"/>
    <property type="project" value="UniProtKB-SubCell"/>
</dbReference>
<dbReference type="PRINTS" id="PR00452">
    <property type="entry name" value="SH3DOMAIN"/>
</dbReference>
<dbReference type="GO" id="GO:0030833">
    <property type="term" value="P:regulation of actin filament polymerization"/>
    <property type="evidence" value="ECO:0007669"/>
    <property type="project" value="TreeGrafter"/>
</dbReference>
<dbReference type="GO" id="GO:0061003">
    <property type="term" value="P:positive regulation of dendritic spine morphogenesis"/>
    <property type="evidence" value="ECO:0007669"/>
    <property type="project" value="TreeGrafter"/>
</dbReference>
<evidence type="ECO:0000256" key="14">
    <source>
        <dbReference type="ARBA" id="ARBA00023054"/>
    </source>
</evidence>
<dbReference type="InterPro" id="IPR035717">
    <property type="entry name" value="Drebrin-like_SH3"/>
</dbReference>
<evidence type="ECO:0000256" key="19">
    <source>
        <dbReference type="ARBA" id="ARBA00076970"/>
    </source>
</evidence>
<organism evidence="24 25">
    <name type="scientific">Betta splendens</name>
    <name type="common">Siamese fighting fish</name>
    <dbReference type="NCBI Taxonomy" id="158456"/>
    <lineage>
        <taxon>Eukaryota</taxon>
        <taxon>Metazoa</taxon>
        <taxon>Chordata</taxon>
        <taxon>Craniata</taxon>
        <taxon>Vertebrata</taxon>
        <taxon>Euteleostomi</taxon>
        <taxon>Actinopterygii</taxon>
        <taxon>Neopterygii</taxon>
        <taxon>Teleostei</taxon>
        <taxon>Neoteleostei</taxon>
        <taxon>Acanthomorphata</taxon>
        <taxon>Anabantaria</taxon>
        <taxon>Anabantiformes</taxon>
        <taxon>Anabantoidei</taxon>
        <taxon>Osphronemidae</taxon>
        <taxon>Betta</taxon>
    </lineage>
</organism>
<evidence type="ECO:0000259" key="23">
    <source>
        <dbReference type="PROSITE" id="PS51263"/>
    </source>
</evidence>
<dbReference type="GO" id="GO:0014069">
    <property type="term" value="C:postsynaptic density"/>
    <property type="evidence" value="ECO:0007669"/>
    <property type="project" value="TreeGrafter"/>
</dbReference>
<dbReference type="Pfam" id="PF00018">
    <property type="entry name" value="SH3_1"/>
    <property type="match status" value="1"/>
</dbReference>
<dbReference type="GO" id="GO:0098974">
    <property type="term" value="P:postsynaptic actin cytoskeleton organization"/>
    <property type="evidence" value="ECO:0007669"/>
    <property type="project" value="TreeGrafter"/>
</dbReference>
<feature type="region of interest" description="Disordered" evidence="21">
    <location>
        <begin position="392"/>
        <end position="715"/>
    </location>
</feature>
<dbReference type="OrthoDB" id="5971719at2759"/>
<dbReference type="InterPro" id="IPR001452">
    <property type="entry name" value="SH3_domain"/>
</dbReference>
<keyword evidence="16" id="KW-0206">Cytoskeleton</keyword>
<feature type="compositionally biased region" description="Low complexity" evidence="21">
    <location>
        <begin position="586"/>
        <end position="598"/>
    </location>
</feature>
<feature type="compositionally biased region" description="Polar residues" evidence="21">
    <location>
        <begin position="700"/>
        <end position="715"/>
    </location>
</feature>
<evidence type="ECO:0000256" key="16">
    <source>
        <dbReference type="ARBA" id="ARBA00023212"/>
    </source>
</evidence>
<evidence type="ECO:0000256" key="9">
    <source>
        <dbReference type="ARBA" id="ARBA00022490"/>
    </source>
</evidence>
<feature type="compositionally biased region" description="Acidic residues" evidence="21">
    <location>
        <begin position="636"/>
        <end position="659"/>
    </location>
</feature>
<dbReference type="SUPFAM" id="SSF55753">
    <property type="entry name" value="Actin depolymerizing proteins"/>
    <property type="match status" value="1"/>
</dbReference>
<dbReference type="GeneID" id="114862290"/>
<evidence type="ECO:0000256" key="13">
    <source>
        <dbReference type="ARBA" id="ARBA00022990"/>
    </source>
</evidence>